<evidence type="ECO:0000256" key="2">
    <source>
        <dbReference type="ARBA" id="ARBA00009995"/>
    </source>
</evidence>
<comment type="subcellular location">
    <subcellularLocation>
        <location evidence="1 11">Membrane</location>
        <topology evidence="1 11">Single-pass membrane protein</topology>
    </subcellularLocation>
</comment>
<dbReference type="EMBL" id="CATQJL010000001">
    <property type="protein sequence ID" value="CAJ0589634.1"/>
    <property type="molecule type" value="Genomic_DNA"/>
</dbReference>
<evidence type="ECO:0000256" key="11">
    <source>
        <dbReference type="RuleBase" id="RU362059"/>
    </source>
</evidence>
<evidence type="ECO:0000256" key="5">
    <source>
        <dbReference type="ARBA" id="ARBA00022692"/>
    </source>
</evidence>
<dbReference type="FunFam" id="3.40.50.2000:FF:000038">
    <property type="entry name" value="UDP-GlucuronosylTransferase"/>
    <property type="match status" value="1"/>
</dbReference>
<dbReference type="SUPFAM" id="SSF53756">
    <property type="entry name" value="UDP-Glycosyltransferase/glycogen phosphorylase"/>
    <property type="match status" value="1"/>
</dbReference>
<dbReference type="GO" id="GO:0016020">
    <property type="term" value="C:membrane"/>
    <property type="evidence" value="ECO:0007669"/>
    <property type="project" value="UniProtKB-SubCell"/>
</dbReference>
<keyword evidence="7 11" id="KW-1133">Transmembrane helix</keyword>
<name>A0AA36DN60_CYLNA</name>
<keyword evidence="8 11" id="KW-0472">Membrane</keyword>
<keyword evidence="13" id="KW-1185">Reference proteome</keyword>
<dbReference type="PANTHER" id="PTHR48043">
    <property type="entry name" value="EG:EG0003.4 PROTEIN-RELATED"/>
    <property type="match status" value="1"/>
</dbReference>
<keyword evidence="3 10" id="KW-0328">Glycosyltransferase</keyword>
<evidence type="ECO:0000256" key="9">
    <source>
        <dbReference type="ARBA" id="ARBA00047475"/>
    </source>
</evidence>
<feature type="transmembrane region" description="Helical" evidence="11">
    <location>
        <begin position="465"/>
        <end position="489"/>
    </location>
</feature>
<evidence type="ECO:0000256" key="8">
    <source>
        <dbReference type="ARBA" id="ARBA00023136"/>
    </source>
</evidence>
<dbReference type="AlphaFoldDB" id="A0AA36DN60"/>
<gene>
    <name evidence="12" type="ORF">CYNAS_LOCUS1617</name>
</gene>
<reference evidence="12" key="1">
    <citation type="submission" date="2023-07" db="EMBL/GenBank/DDBJ databases">
        <authorList>
            <consortium name="CYATHOMIX"/>
        </authorList>
    </citation>
    <scope>NUCLEOTIDE SEQUENCE</scope>
    <source>
        <strain evidence="12">N/A</strain>
    </source>
</reference>
<evidence type="ECO:0000256" key="7">
    <source>
        <dbReference type="ARBA" id="ARBA00022989"/>
    </source>
</evidence>
<protein>
    <recommendedName>
        <fullName evidence="11">UDP-glucuronosyltransferase</fullName>
        <ecNumber evidence="11">2.4.1.17</ecNumber>
    </recommendedName>
</protein>
<comment type="similarity">
    <text evidence="2 10">Belongs to the UDP-glycosyltransferase family.</text>
</comment>
<proteinExistence type="inferred from homology"/>
<dbReference type="InterPro" id="IPR002213">
    <property type="entry name" value="UDP_glucos_trans"/>
</dbReference>
<dbReference type="Pfam" id="PF00201">
    <property type="entry name" value="UDPGT"/>
    <property type="match status" value="1"/>
</dbReference>
<evidence type="ECO:0000313" key="12">
    <source>
        <dbReference type="EMBL" id="CAJ0589634.1"/>
    </source>
</evidence>
<dbReference type="GO" id="GO:0015020">
    <property type="term" value="F:glucuronosyltransferase activity"/>
    <property type="evidence" value="ECO:0007669"/>
    <property type="project" value="UniProtKB-EC"/>
</dbReference>
<sequence>MYFLCLTFVTIISLSTSYKYLVYSPFLGYSHVNLLGNLADVLTEGGHDVTVLMPEVDEEQLNHTGTELTKKIIRVRGDFRTVEMIKESKKSEVFNMWTISASPSIIWQSLREEKFDVGIAEAYYVCGLALFELLNIKTTIAMLSNIHLESAIYAIGEPAFPSYVPGLMSTAGDQMTFSQRMQNALSLIFSRMVSSWVNENEIDMIRQKCGSFKDHYELIAQTSFIFTRSNPYLDFPRPTLHKTVMIGGFATNRKLQKKHLLTEEFTDFLDKHNHTVLLSFGTVVKSKDMPESYKKSILAVISSMPEVGFIWKYEDSDLASARTLSNVLLIPWVPQIALLEDKRLSVFVTHGGIGSCNELAYMGKPAIVIPIVGDQMRNAQMMARHGGALVLEKADLDEADKLRKALKTIISDPRYAKNALRLSQMLRNQPIAPEELLLRHAEFAAKFGRIPNLDSYGRHLSTMQYFLLDIAALAAVVIVIILTTFIILIRKCCFSPHQKAKSD</sequence>
<comment type="catalytic activity">
    <reaction evidence="9 11">
        <text>glucuronate acceptor + UDP-alpha-D-glucuronate = acceptor beta-D-glucuronoside + UDP + H(+)</text>
        <dbReference type="Rhea" id="RHEA:21032"/>
        <dbReference type="ChEBI" id="CHEBI:15378"/>
        <dbReference type="ChEBI" id="CHEBI:58052"/>
        <dbReference type="ChEBI" id="CHEBI:58223"/>
        <dbReference type="ChEBI" id="CHEBI:132367"/>
        <dbReference type="ChEBI" id="CHEBI:132368"/>
        <dbReference type="EC" id="2.4.1.17"/>
    </reaction>
</comment>
<evidence type="ECO:0000256" key="3">
    <source>
        <dbReference type="ARBA" id="ARBA00022676"/>
    </source>
</evidence>
<dbReference type="InterPro" id="IPR050271">
    <property type="entry name" value="UDP-glycosyltransferase"/>
</dbReference>
<dbReference type="Proteomes" id="UP001176961">
    <property type="component" value="Unassembled WGS sequence"/>
</dbReference>
<dbReference type="CDD" id="cd03784">
    <property type="entry name" value="GT1_Gtf-like"/>
    <property type="match status" value="1"/>
</dbReference>
<dbReference type="InterPro" id="IPR035595">
    <property type="entry name" value="UDP_glycos_trans_CS"/>
</dbReference>
<keyword evidence="6" id="KW-0732">Signal</keyword>
<keyword evidence="4 10" id="KW-0808">Transferase</keyword>
<dbReference type="EC" id="2.4.1.17" evidence="11"/>
<dbReference type="Gene3D" id="3.40.50.2000">
    <property type="entry name" value="Glycogen Phosphorylase B"/>
    <property type="match status" value="2"/>
</dbReference>
<keyword evidence="5 11" id="KW-0812">Transmembrane</keyword>
<dbReference type="PANTHER" id="PTHR48043:SF23">
    <property type="entry name" value="UDP-GLUCURONOSYLTRANSFERASE"/>
    <property type="match status" value="1"/>
</dbReference>
<evidence type="ECO:0000256" key="10">
    <source>
        <dbReference type="RuleBase" id="RU003718"/>
    </source>
</evidence>
<organism evidence="12 13">
    <name type="scientific">Cylicocyclus nassatus</name>
    <name type="common">Nematode worm</name>
    <dbReference type="NCBI Taxonomy" id="53992"/>
    <lineage>
        <taxon>Eukaryota</taxon>
        <taxon>Metazoa</taxon>
        <taxon>Ecdysozoa</taxon>
        <taxon>Nematoda</taxon>
        <taxon>Chromadorea</taxon>
        <taxon>Rhabditida</taxon>
        <taxon>Rhabditina</taxon>
        <taxon>Rhabditomorpha</taxon>
        <taxon>Strongyloidea</taxon>
        <taxon>Strongylidae</taxon>
        <taxon>Cylicocyclus</taxon>
    </lineage>
</organism>
<evidence type="ECO:0000313" key="13">
    <source>
        <dbReference type="Proteomes" id="UP001176961"/>
    </source>
</evidence>
<dbReference type="PROSITE" id="PS00375">
    <property type="entry name" value="UDPGT"/>
    <property type="match status" value="1"/>
</dbReference>
<evidence type="ECO:0000256" key="4">
    <source>
        <dbReference type="ARBA" id="ARBA00022679"/>
    </source>
</evidence>
<evidence type="ECO:0000256" key="1">
    <source>
        <dbReference type="ARBA" id="ARBA00004167"/>
    </source>
</evidence>
<comment type="caution">
    <text evidence="12">The sequence shown here is derived from an EMBL/GenBank/DDBJ whole genome shotgun (WGS) entry which is preliminary data.</text>
</comment>
<accession>A0AA36DN60</accession>
<evidence type="ECO:0000256" key="6">
    <source>
        <dbReference type="ARBA" id="ARBA00022729"/>
    </source>
</evidence>